<comment type="caution">
    <text evidence="1">The sequence shown here is derived from an EMBL/GenBank/DDBJ whole genome shotgun (WGS) entry which is preliminary data.</text>
</comment>
<dbReference type="EMBL" id="CM056744">
    <property type="protein sequence ID" value="KAJ8668199.1"/>
    <property type="molecule type" value="Genomic_DNA"/>
</dbReference>
<organism evidence="1 2">
    <name type="scientific">Eretmocerus hayati</name>
    <dbReference type="NCBI Taxonomy" id="131215"/>
    <lineage>
        <taxon>Eukaryota</taxon>
        <taxon>Metazoa</taxon>
        <taxon>Ecdysozoa</taxon>
        <taxon>Arthropoda</taxon>
        <taxon>Hexapoda</taxon>
        <taxon>Insecta</taxon>
        <taxon>Pterygota</taxon>
        <taxon>Neoptera</taxon>
        <taxon>Endopterygota</taxon>
        <taxon>Hymenoptera</taxon>
        <taxon>Apocrita</taxon>
        <taxon>Proctotrupomorpha</taxon>
        <taxon>Chalcidoidea</taxon>
        <taxon>Aphelinidae</taxon>
        <taxon>Aphelininae</taxon>
        <taxon>Eretmocerus</taxon>
    </lineage>
</organism>
<gene>
    <name evidence="1" type="ORF">QAD02_009862</name>
</gene>
<name>A0ACC2NAH1_9HYME</name>
<keyword evidence="2" id="KW-1185">Reference proteome</keyword>
<reference evidence="1" key="1">
    <citation type="submission" date="2023-04" db="EMBL/GenBank/DDBJ databases">
        <title>A chromosome-level genome assembly of the parasitoid wasp Eretmocerus hayati.</title>
        <authorList>
            <person name="Zhong Y."/>
            <person name="Liu S."/>
            <person name="Liu Y."/>
        </authorList>
    </citation>
    <scope>NUCLEOTIDE SEQUENCE</scope>
    <source>
        <strain evidence="1">ZJU_SS_LIU_2023</strain>
    </source>
</reference>
<accession>A0ACC2NAH1</accession>
<evidence type="ECO:0000313" key="2">
    <source>
        <dbReference type="Proteomes" id="UP001239111"/>
    </source>
</evidence>
<sequence length="569" mass="65592">MWAILVLVSLICPISNSYIVNYDTSENWWTHSVIYQIYPRSFKDSNGDGLGDIPGITSKLEHVKDTGADALYLSPIFTSPQKDFGYDITNYTDIYEDFGTLEDFDEMVSKAHDLGLKVILDYVPNHSSDEHVWFQNSVDKIPPYDDYYVWKDPREGPNGERLPPNDWLSAFGGSAWEWNDKRQQYYYHVYLAGQPDFNYRNPALRKEMEDVLSFWLARGVDGFRVDSANLLFEDAQLRNEPLMDPSLTPDNYEHIFHKYTRILDDNYEVVASWRNLMDRFSLETKTDRKFLILEVHAPIPHKMGYYDVGADPFNFMFLFNLTGKSTASDFNRLINEWLDVIPEGRKTNWIVGNHDNHRVATRFGKNGSRADQMTMLAIMLPGMVMVYNGDEIGMVDKFFTWEETMDPFGCQTGPDGYQLNSRDPERTPFQWDASVSAGFSENPKTWLPVHDNYKKLNLANQKKAKFSHYKVFQAMTRLKKSQILRRGSTEVKLASKDVLAVVRRLKGQKPIALLINFSDFPVEFDAKLKLNLPEEMDVYIASVRSGLKTGQKFNTSQARLRGSATVVLI</sequence>
<proteinExistence type="predicted"/>
<evidence type="ECO:0000313" key="1">
    <source>
        <dbReference type="EMBL" id="KAJ8668199.1"/>
    </source>
</evidence>
<protein>
    <submittedName>
        <fullName evidence="1">Uncharacterized protein</fullName>
    </submittedName>
</protein>
<dbReference type="Proteomes" id="UP001239111">
    <property type="component" value="Chromosome 4"/>
</dbReference>